<keyword evidence="1" id="KW-0808">Transferase</keyword>
<dbReference type="Pfam" id="PF13581">
    <property type="entry name" value="HATPase_c_2"/>
    <property type="match status" value="1"/>
</dbReference>
<dbReference type="AlphaFoldDB" id="W7J227"/>
<dbReference type="InterPro" id="IPR050267">
    <property type="entry name" value="Anti-sigma-factor_SerPK"/>
</dbReference>
<dbReference type="InterPro" id="IPR036890">
    <property type="entry name" value="HATPase_C_sf"/>
</dbReference>
<keyword evidence="1" id="KW-0418">Kinase</keyword>
<dbReference type="SUPFAM" id="SSF55874">
    <property type="entry name" value="ATPase domain of HSP90 chaperone/DNA topoisomerase II/histidine kinase"/>
    <property type="match status" value="1"/>
</dbReference>
<dbReference type="EMBL" id="AYXG01000169">
    <property type="protein sequence ID" value="EWC60164.1"/>
    <property type="molecule type" value="Genomic_DNA"/>
</dbReference>
<dbReference type="PANTHER" id="PTHR35526:SF3">
    <property type="entry name" value="ANTI-SIGMA-F FACTOR RSBW"/>
    <property type="match status" value="1"/>
</dbReference>
<keyword evidence="1" id="KW-0723">Serine/threonine-protein kinase</keyword>
<dbReference type="CDD" id="cd16936">
    <property type="entry name" value="HATPase_RsbW-like"/>
    <property type="match status" value="1"/>
</dbReference>
<dbReference type="GO" id="GO:0004674">
    <property type="term" value="F:protein serine/threonine kinase activity"/>
    <property type="evidence" value="ECO:0007669"/>
    <property type="project" value="UniProtKB-KW"/>
</dbReference>
<dbReference type="Pfam" id="PF14417">
    <property type="entry name" value="MEDS"/>
    <property type="match status" value="1"/>
</dbReference>
<dbReference type="InterPro" id="IPR003594">
    <property type="entry name" value="HATPase_dom"/>
</dbReference>
<dbReference type="OrthoDB" id="4088450at2"/>
<proteinExistence type="predicted"/>
<dbReference type="eggNOG" id="COG2172">
    <property type="taxonomic scope" value="Bacteria"/>
</dbReference>
<gene>
    <name evidence="4" type="ORF">UO65_4511</name>
</gene>
<keyword evidence="5" id="KW-1185">Reference proteome</keyword>
<comment type="caution">
    <text evidence="4">The sequence shown here is derived from an EMBL/GenBank/DDBJ whole genome shotgun (WGS) entry which is preliminary data.</text>
</comment>
<sequence>MPTARDHTALFYRDHDEYLDCVAAFVREGVLGGESVTVAVPAPNLGPLRDRCADDGVGERVRWLDIADVGGNPGRLVPAVLHPVLHLGARVVTEVVWPGRAPMAYPSCVRYEALTNSLLDGRAVRVLCPYDARRLHPRELADALATHPGVLEHGARRPSPGYAPQVALETYNQPFPDTTETAVELEVDSGRLANARGLAGERARAVGLDEEQAGDVALVVTELLTNSVEHGGGAAVLRLWADAGGLVCEVRDRGRLVDQLAGLRPAPHDQPNGRGLLLVNTLADLVAVHTGAGGTTIRAHFARRTGA</sequence>
<evidence type="ECO:0000259" key="2">
    <source>
        <dbReference type="Pfam" id="PF13581"/>
    </source>
</evidence>
<evidence type="ECO:0000313" key="4">
    <source>
        <dbReference type="EMBL" id="EWC60164.1"/>
    </source>
</evidence>
<protein>
    <submittedName>
        <fullName evidence="4">Serine phosphatase RsbU, regulator of sigma subunit</fullName>
    </submittedName>
</protein>
<dbReference type="Proteomes" id="UP000019277">
    <property type="component" value="Unassembled WGS sequence"/>
</dbReference>
<dbReference type="InterPro" id="IPR047718">
    <property type="entry name" value="RsbA-like_anti_sig"/>
</dbReference>
<dbReference type="InterPro" id="IPR025847">
    <property type="entry name" value="MEDS_domain"/>
</dbReference>
<feature type="domain" description="MEDS" evidence="3">
    <location>
        <begin position="6"/>
        <end position="148"/>
    </location>
</feature>
<reference evidence="4 5" key="1">
    <citation type="journal article" date="2014" name="Genome Announc.">
        <title>Draft Genome Sequence of the Antitrypanosomally Active Sponge-Associated Bacterium Actinokineospora sp. Strain EG49.</title>
        <authorList>
            <person name="Harjes J."/>
            <person name="Ryu T."/>
            <person name="Abdelmohsen U.R."/>
            <person name="Moitinho-Silva L."/>
            <person name="Horn H."/>
            <person name="Ravasi T."/>
            <person name="Hentschel U."/>
        </authorList>
    </citation>
    <scope>NUCLEOTIDE SEQUENCE [LARGE SCALE GENOMIC DNA]</scope>
    <source>
        <strain evidence="4 5">EG49</strain>
    </source>
</reference>
<dbReference type="NCBIfam" id="NF041045">
    <property type="entry name" value="RsbA_anti_sig"/>
    <property type="match status" value="1"/>
</dbReference>
<dbReference type="Gene3D" id="3.30.565.10">
    <property type="entry name" value="Histidine kinase-like ATPase, C-terminal domain"/>
    <property type="match status" value="1"/>
</dbReference>
<accession>W7J227</accession>
<dbReference type="STRING" id="909613.UO65_4511"/>
<evidence type="ECO:0000313" key="5">
    <source>
        <dbReference type="Proteomes" id="UP000019277"/>
    </source>
</evidence>
<evidence type="ECO:0000259" key="3">
    <source>
        <dbReference type="Pfam" id="PF14417"/>
    </source>
</evidence>
<name>W7J227_9PSEU</name>
<evidence type="ECO:0000256" key="1">
    <source>
        <dbReference type="ARBA" id="ARBA00022527"/>
    </source>
</evidence>
<organism evidence="4 5">
    <name type="scientific">Actinokineospora spheciospongiae</name>
    <dbReference type="NCBI Taxonomy" id="909613"/>
    <lineage>
        <taxon>Bacteria</taxon>
        <taxon>Bacillati</taxon>
        <taxon>Actinomycetota</taxon>
        <taxon>Actinomycetes</taxon>
        <taxon>Pseudonocardiales</taxon>
        <taxon>Pseudonocardiaceae</taxon>
        <taxon>Actinokineospora</taxon>
    </lineage>
</organism>
<dbReference type="PANTHER" id="PTHR35526">
    <property type="entry name" value="ANTI-SIGMA-F FACTOR RSBW-RELATED"/>
    <property type="match status" value="1"/>
</dbReference>
<feature type="domain" description="Histidine kinase/HSP90-like ATPase" evidence="2">
    <location>
        <begin position="189"/>
        <end position="299"/>
    </location>
</feature>